<evidence type="ECO:0000313" key="2">
    <source>
        <dbReference type="EMBL" id="KGL78335.1"/>
    </source>
</evidence>
<proteinExistence type="predicted"/>
<reference evidence="2 3" key="1">
    <citation type="submission" date="2014-06" db="EMBL/GenBank/DDBJ databases">
        <title>Genome evolution of avian class.</title>
        <authorList>
            <person name="Zhang G."/>
            <person name="Li C."/>
        </authorList>
    </citation>
    <scope>NUCLEOTIDE SEQUENCE [LARGE SCALE GENOMIC DNA]</scope>
    <source>
        <strain evidence="2">BGI_N309</strain>
    </source>
</reference>
<sequence length="68" mass="7403">MKVSLALLLVLTLLERCSGAAGWVLTQPQLQAYAGDSVLLQCRFQDSLAMGWTVVKVDWLRVPGAGEQ</sequence>
<dbReference type="STRING" id="94827.A0A099ZBW2"/>
<keyword evidence="1" id="KW-0732">Signal</keyword>
<feature type="signal peptide" evidence="1">
    <location>
        <begin position="1"/>
        <end position="19"/>
    </location>
</feature>
<name>A0A099ZBW2_TINGU</name>
<keyword evidence="3" id="KW-1185">Reference proteome</keyword>
<accession>A0A099ZBW2</accession>
<feature type="chain" id="PRO_5001965790" evidence="1">
    <location>
        <begin position="20"/>
        <end position="68"/>
    </location>
</feature>
<gene>
    <name evidence="2" type="ORF">N309_03064</name>
</gene>
<organism evidence="2 3">
    <name type="scientific">Tinamus guttatus</name>
    <name type="common">White-throated tinamou</name>
    <dbReference type="NCBI Taxonomy" id="94827"/>
    <lineage>
        <taxon>Eukaryota</taxon>
        <taxon>Metazoa</taxon>
        <taxon>Chordata</taxon>
        <taxon>Craniata</taxon>
        <taxon>Vertebrata</taxon>
        <taxon>Euteleostomi</taxon>
        <taxon>Archelosauria</taxon>
        <taxon>Archosauria</taxon>
        <taxon>Dinosauria</taxon>
        <taxon>Saurischia</taxon>
        <taxon>Theropoda</taxon>
        <taxon>Coelurosauria</taxon>
        <taxon>Aves</taxon>
        <taxon>Palaeognathae</taxon>
        <taxon>Tinamiformes</taxon>
        <taxon>Tinamidae</taxon>
        <taxon>Tinamus</taxon>
    </lineage>
</organism>
<feature type="non-terminal residue" evidence="2">
    <location>
        <position position="68"/>
    </location>
</feature>
<protein>
    <submittedName>
        <fullName evidence="2">Uncharacterized protein</fullName>
    </submittedName>
</protein>
<dbReference type="EMBL" id="KL891039">
    <property type="protein sequence ID" value="KGL78335.1"/>
    <property type="molecule type" value="Genomic_DNA"/>
</dbReference>
<dbReference type="Proteomes" id="UP000053641">
    <property type="component" value="Unassembled WGS sequence"/>
</dbReference>
<dbReference type="AlphaFoldDB" id="A0A099ZBW2"/>
<evidence type="ECO:0000256" key="1">
    <source>
        <dbReference type="SAM" id="SignalP"/>
    </source>
</evidence>
<evidence type="ECO:0000313" key="3">
    <source>
        <dbReference type="Proteomes" id="UP000053641"/>
    </source>
</evidence>